<name>A0A382EY96_9ZZZZ</name>
<gene>
    <name evidence="2" type="ORF">METZ01_LOCUS208239</name>
</gene>
<dbReference type="EMBL" id="UINC01046853">
    <property type="protein sequence ID" value="SVB55385.1"/>
    <property type="molecule type" value="Genomic_DNA"/>
</dbReference>
<evidence type="ECO:0000313" key="2">
    <source>
        <dbReference type="EMBL" id="SVB55385.1"/>
    </source>
</evidence>
<evidence type="ECO:0000259" key="1">
    <source>
        <dbReference type="Pfam" id="PF03417"/>
    </source>
</evidence>
<dbReference type="Gene3D" id="1.10.10.2120">
    <property type="match status" value="1"/>
</dbReference>
<dbReference type="InterPro" id="IPR005079">
    <property type="entry name" value="Peptidase_C45_hydrolase"/>
</dbReference>
<reference evidence="2" key="1">
    <citation type="submission" date="2018-05" db="EMBL/GenBank/DDBJ databases">
        <authorList>
            <person name="Lanie J.A."/>
            <person name="Ng W.-L."/>
            <person name="Kazmierczak K.M."/>
            <person name="Andrzejewski T.M."/>
            <person name="Davidsen T.M."/>
            <person name="Wayne K.J."/>
            <person name="Tettelin H."/>
            <person name="Glass J.I."/>
            <person name="Rusch D."/>
            <person name="Podicherti R."/>
            <person name="Tsui H.-C.T."/>
            <person name="Winkler M.E."/>
        </authorList>
    </citation>
    <scope>NUCLEOTIDE SEQUENCE</scope>
</reference>
<accession>A0A382EY96</accession>
<dbReference type="PANTHER" id="PTHR34180:SF1">
    <property type="entry name" value="BETA-ALANYL-DOPAMINE_CARCININE HYDROLASE"/>
    <property type="match status" value="1"/>
</dbReference>
<organism evidence="2">
    <name type="scientific">marine metagenome</name>
    <dbReference type="NCBI Taxonomy" id="408172"/>
    <lineage>
        <taxon>unclassified sequences</taxon>
        <taxon>metagenomes</taxon>
        <taxon>ecological metagenomes</taxon>
    </lineage>
</organism>
<proteinExistence type="predicted"/>
<dbReference type="Gene3D" id="3.60.60.10">
    <property type="entry name" value="Penicillin V Acylase, Chain A"/>
    <property type="match status" value="1"/>
</dbReference>
<dbReference type="InterPro" id="IPR047794">
    <property type="entry name" value="C45_proenzyme-like"/>
</dbReference>
<dbReference type="InterPro" id="IPR047801">
    <property type="entry name" value="Peptidase_C45"/>
</dbReference>
<sequence>MKFPQITISGKPDERGYAHGEALSSEIEATIDFYARIFKKSSAEILDLAKHFRSVIHEYNPAYCEEIEGIAAGAKIRESLWIYALNSRSEILALDVPMGANECTALCFQPTALLGQNWDWSSQLENLAVLLQIRVSENMTIQMLTEPGIIGKIGMNSQGIAACLNILLLNKPLDGVPIHIVLRSILESHTLEEAKMAVQKSGYGKASNILFGDQKGNFSYVEFAGDESFMKQCREQFMVHTNHYLVRSINPDDGDFCNSYARFRTANDKASTTRKFTIDKMKKILSDRSDRAYPIWRTYEPDTNLQEVGTVATIIMDLKEQKLHIRKGNIKYLEKDSDRTIDQNSAESIGNDFVIAFESDEQWQSA</sequence>
<dbReference type="PANTHER" id="PTHR34180">
    <property type="entry name" value="PEPTIDASE C45"/>
    <property type="match status" value="1"/>
</dbReference>
<feature type="domain" description="Peptidase C45 hydrolase" evidence="1">
    <location>
        <begin position="112"/>
        <end position="329"/>
    </location>
</feature>
<dbReference type="NCBIfam" id="NF040521">
    <property type="entry name" value="C45_proenzyme"/>
    <property type="match status" value="1"/>
</dbReference>
<dbReference type="AlphaFoldDB" id="A0A382EY96"/>
<protein>
    <recommendedName>
        <fullName evidence="1">Peptidase C45 hydrolase domain-containing protein</fullName>
    </recommendedName>
</protein>
<dbReference type="Pfam" id="PF03417">
    <property type="entry name" value="AAT"/>
    <property type="match status" value="1"/>
</dbReference>